<sequence>MADEAQRQFYLAAAGVRLWYARHPLPGAAPSPEFRFPEEPADVVPAAPVAHAGDAVVAAQPEGRKGASARERGKGKGHIADLQSLMDGRSAANPARDEQLPAAGADETAVAVTSASPDKPVVPSVQLQTWSGTQCLLIGVLSAQSSLALQQALAENILKAIGELEARPSEILRWPLFNNTAVPLNQSVHLESFLKDWLPQGDHRWVIVLGDTGPWLDDALVRRPDIRMANSLASLAGDPDSKRALWQELKRHRDQGL</sequence>
<dbReference type="OrthoDB" id="6362681at2"/>
<organism evidence="1 2">
    <name type="scientific">Marinobacter persicus</name>
    <dbReference type="NCBI Taxonomy" id="930118"/>
    <lineage>
        <taxon>Bacteria</taxon>
        <taxon>Pseudomonadati</taxon>
        <taxon>Pseudomonadota</taxon>
        <taxon>Gammaproteobacteria</taxon>
        <taxon>Pseudomonadales</taxon>
        <taxon>Marinobacteraceae</taxon>
        <taxon>Marinobacter</taxon>
    </lineage>
</organism>
<dbReference type="AlphaFoldDB" id="A0A1I3UQ76"/>
<evidence type="ECO:0000313" key="1">
    <source>
        <dbReference type="EMBL" id="SFJ85180.1"/>
    </source>
</evidence>
<accession>A0A1I3UQ76</accession>
<dbReference type="Proteomes" id="UP000199445">
    <property type="component" value="Unassembled WGS sequence"/>
</dbReference>
<gene>
    <name evidence="1" type="ORF">SAMN05216429_106227</name>
</gene>
<dbReference type="RefSeq" id="WP_091704383.1">
    <property type="nucleotide sequence ID" value="NZ_BMYN01000012.1"/>
</dbReference>
<dbReference type="EMBL" id="FOSC01000006">
    <property type="protein sequence ID" value="SFJ85180.1"/>
    <property type="molecule type" value="Genomic_DNA"/>
</dbReference>
<name>A0A1I3UQ76_9GAMM</name>
<evidence type="ECO:0000313" key="2">
    <source>
        <dbReference type="Proteomes" id="UP000199445"/>
    </source>
</evidence>
<keyword evidence="2" id="KW-1185">Reference proteome</keyword>
<proteinExistence type="predicted"/>
<protein>
    <recommendedName>
        <fullName evidence="3">DNA polymerase III subunit psi</fullName>
    </recommendedName>
</protein>
<reference evidence="1 2" key="1">
    <citation type="submission" date="2016-10" db="EMBL/GenBank/DDBJ databases">
        <authorList>
            <person name="de Groot N.N."/>
        </authorList>
    </citation>
    <scope>NUCLEOTIDE SEQUENCE [LARGE SCALE GENOMIC DNA]</scope>
    <source>
        <strain evidence="1 2">IBRC-M 10445</strain>
    </source>
</reference>
<evidence type="ECO:0008006" key="3">
    <source>
        <dbReference type="Google" id="ProtNLM"/>
    </source>
</evidence>